<feature type="coiled-coil region" evidence="1">
    <location>
        <begin position="3"/>
        <end position="30"/>
    </location>
</feature>
<dbReference type="EMBL" id="QLNQ01000027">
    <property type="protein sequence ID" value="RCK59041.1"/>
    <property type="molecule type" value="Genomic_DNA"/>
</dbReference>
<reference evidence="3 4" key="1">
    <citation type="submission" date="2018-06" db="EMBL/GenBank/DDBJ databases">
        <title>Whole genome sequencing of Candida tropicalis (genome annotated by CSBL at Korea University).</title>
        <authorList>
            <person name="Ahn J."/>
        </authorList>
    </citation>
    <scope>NUCLEOTIDE SEQUENCE [LARGE SCALE GENOMIC DNA]</scope>
    <source>
        <strain evidence="3 4">ATCC 20962</strain>
    </source>
</reference>
<feature type="domain" description="F-box" evidence="2">
    <location>
        <begin position="41"/>
        <end position="86"/>
    </location>
</feature>
<dbReference type="PROSITE" id="PS50181">
    <property type="entry name" value="FBOX"/>
    <property type="match status" value="1"/>
</dbReference>
<comment type="caution">
    <text evidence="3">The sequence shown here is derived from an EMBL/GenBank/DDBJ whole genome shotgun (WGS) entry which is preliminary data.</text>
</comment>
<evidence type="ECO:0000259" key="2">
    <source>
        <dbReference type="PROSITE" id="PS50181"/>
    </source>
</evidence>
<dbReference type="SUPFAM" id="SSF81383">
    <property type="entry name" value="F-box domain"/>
    <property type="match status" value="1"/>
</dbReference>
<evidence type="ECO:0000313" key="4">
    <source>
        <dbReference type="Proteomes" id="UP000253472"/>
    </source>
</evidence>
<dbReference type="InterPro" id="IPR001810">
    <property type="entry name" value="F-box_dom"/>
</dbReference>
<dbReference type="Pfam" id="PF00646">
    <property type="entry name" value="F-box"/>
    <property type="match status" value="1"/>
</dbReference>
<evidence type="ECO:0000256" key="1">
    <source>
        <dbReference type="SAM" id="Coils"/>
    </source>
</evidence>
<dbReference type="AlphaFoldDB" id="A0A367Y1Y0"/>
<evidence type="ECO:0000313" key="3">
    <source>
        <dbReference type="EMBL" id="RCK59041.1"/>
    </source>
</evidence>
<dbReference type="InterPro" id="IPR036047">
    <property type="entry name" value="F-box-like_dom_sf"/>
</dbReference>
<protein>
    <recommendedName>
        <fullName evidence="2">F-box domain-containing protein</fullName>
    </recommendedName>
</protein>
<dbReference type="OrthoDB" id="4016968at2759"/>
<keyword evidence="4" id="KW-1185">Reference proteome</keyword>
<organism evidence="3 4">
    <name type="scientific">Candida viswanathii</name>
    <dbReference type="NCBI Taxonomy" id="5486"/>
    <lineage>
        <taxon>Eukaryota</taxon>
        <taxon>Fungi</taxon>
        <taxon>Dikarya</taxon>
        <taxon>Ascomycota</taxon>
        <taxon>Saccharomycotina</taxon>
        <taxon>Pichiomycetes</taxon>
        <taxon>Debaryomycetaceae</taxon>
        <taxon>Candida/Lodderomyces clade</taxon>
        <taxon>Candida</taxon>
    </lineage>
</organism>
<proteinExistence type="predicted"/>
<dbReference type="Proteomes" id="UP000253472">
    <property type="component" value="Unassembled WGS sequence"/>
</dbReference>
<gene>
    <name evidence="3" type="ORF">Cantr_07167</name>
</gene>
<keyword evidence="1" id="KW-0175">Coiled coil</keyword>
<sequence>MSLNDILAELKSLRQENFELRQEIQEVRTILRNDNRRNDMGKGIFKLPYEILGQILDHVNQMDIINLSYVQRSFRDVCRAKLMERIYVCNDDTEFAIPKDWYDGRYSRWTIVCASKFIEMAKTNKNLHLIKRVEFYKVDLVSVDFLNEFTKKSFECVVTSTFDPEFLWQIWMSKHQKEKLSSSVVLYNDPIHELDDKQLEVAKYLELNGSTRDKIEQYLSAAGEFNNIGAVTLSKPPAFKLTTKIRVPVLDLCNRNDTLARDILKNFDLRTIKKLRVTYYQDLLFETLDSNTGSFESLEHLDVPLSVHEFDTVVKHLPRDSLRFVRVPNILSSGDQAENEKSKIVTALKHHTNSLQVILEGYDCPLQKKGTSKSYINPLEFPELVAVRINDVVMRVERFGDLARLVSVQYH</sequence>
<accession>A0A367Y1Y0</accession>
<name>A0A367Y1Y0_9ASCO</name>